<keyword evidence="1" id="KW-0812">Transmembrane</keyword>
<dbReference type="AlphaFoldDB" id="A0A1G2RET1"/>
<evidence type="ECO:0000256" key="1">
    <source>
        <dbReference type="SAM" id="Phobius"/>
    </source>
</evidence>
<reference evidence="3 4" key="1">
    <citation type="journal article" date="2016" name="Nat. Commun.">
        <title>Thousands of microbial genomes shed light on interconnected biogeochemical processes in an aquifer system.</title>
        <authorList>
            <person name="Anantharaman K."/>
            <person name="Brown C.T."/>
            <person name="Hug L.A."/>
            <person name="Sharon I."/>
            <person name="Castelle C.J."/>
            <person name="Probst A.J."/>
            <person name="Thomas B.C."/>
            <person name="Singh A."/>
            <person name="Wilkins M.J."/>
            <person name="Karaoz U."/>
            <person name="Brodie E.L."/>
            <person name="Williams K.H."/>
            <person name="Hubbard S.S."/>
            <person name="Banfield J.F."/>
        </authorList>
    </citation>
    <scope>NUCLEOTIDE SEQUENCE [LARGE SCALE GENOMIC DNA]</scope>
</reference>
<dbReference type="STRING" id="1802457.A3F15_02935"/>
<dbReference type="InterPro" id="IPR001206">
    <property type="entry name" value="Diacylglycerol_kinase_cat_dom"/>
</dbReference>
<dbReference type="Proteomes" id="UP000177078">
    <property type="component" value="Unassembled WGS sequence"/>
</dbReference>
<proteinExistence type="predicted"/>
<dbReference type="EMBL" id="MHUC01000003">
    <property type="protein sequence ID" value="OHA71353.1"/>
    <property type="molecule type" value="Genomic_DNA"/>
</dbReference>
<feature type="transmembrane region" description="Helical" evidence="1">
    <location>
        <begin position="171"/>
        <end position="191"/>
    </location>
</feature>
<evidence type="ECO:0000313" key="4">
    <source>
        <dbReference type="Proteomes" id="UP000177078"/>
    </source>
</evidence>
<dbReference type="Gene3D" id="2.60.200.40">
    <property type="match status" value="1"/>
</dbReference>
<evidence type="ECO:0000259" key="2">
    <source>
        <dbReference type="Pfam" id="PF00781"/>
    </source>
</evidence>
<dbReference type="Pfam" id="PF00781">
    <property type="entry name" value="DAGK_cat"/>
    <property type="match status" value="1"/>
</dbReference>
<feature type="transmembrane region" description="Helical" evidence="1">
    <location>
        <begin position="143"/>
        <end position="159"/>
    </location>
</feature>
<dbReference type="GO" id="GO:0016301">
    <property type="term" value="F:kinase activity"/>
    <property type="evidence" value="ECO:0007669"/>
    <property type="project" value="InterPro"/>
</dbReference>
<dbReference type="Gene3D" id="3.40.50.10330">
    <property type="entry name" value="Probable inorganic polyphosphate/atp-NAD kinase, domain 1"/>
    <property type="match status" value="1"/>
</dbReference>
<dbReference type="InterPro" id="IPR016064">
    <property type="entry name" value="NAD/diacylglycerol_kinase_sf"/>
</dbReference>
<comment type="caution">
    <text evidence="3">The sequence shown here is derived from an EMBL/GenBank/DDBJ whole genome shotgun (WGS) entry which is preliminary data.</text>
</comment>
<dbReference type="InterPro" id="IPR017438">
    <property type="entry name" value="ATP-NAD_kinase_N"/>
</dbReference>
<sequence length="325" mass="36621">MKTINVIATTISGSIKDWRKIGSIENEFKKNYLGKINVCIVNSHKEAYEKTAELVRQGENTFVSAGGAGTFNSVLEGSRTRHGFPEEYRLAFLRKGSADLMGKVLGISDDLSSAVRTITESIRQDRNIESDVIEIEINKTKRHFIGFGGIGIMGIVPFFTENRFIKYYKGFLGYFFGDRGPFFVGANLALLKYYRDTAIKKHAFYVTIDSEVKIKGVFSNIIIMNGDLGEDMPLAKGMRFDAGDFKVIFLEDLGIINAYRQFVHAWKGDLEENKEKYGVKTFFARKLEISPAEQQKYMVNIDGLLETTNGAILYKISDRVKLITG</sequence>
<evidence type="ECO:0000313" key="3">
    <source>
        <dbReference type="EMBL" id="OHA71353.1"/>
    </source>
</evidence>
<gene>
    <name evidence="3" type="ORF">A3F15_02935</name>
</gene>
<dbReference type="SUPFAM" id="SSF111331">
    <property type="entry name" value="NAD kinase/diacylglycerol kinase-like"/>
    <property type="match status" value="1"/>
</dbReference>
<name>A0A1G2RET1_9BACT</name>
<protein>
    <recommendedName>
        <fullName evidence="2">DAGKc domain-containing protein</fullName>
    </recommendedName>
</protein>
<feature type="domain" description="DAGKc" evidence="2">
    <location>
        <begin position="6"/>
        <end position="122"/>
    </location>
</feature>
<keyword evidence="1" id="KW-0472">Membrane</keyword>
<organism evidence="3 4">
    <name type="scientific">Candidatus Wildermuthbacteria bacterium RIFCSPHIGHO2_12_FULL_40_12</name>
    <dbReference type="NCBI Taxonomy" id="1802457"/>
    <lineage>
        <taxon>Bacteria</taxon>
        <taxon>Candidatus Wildermuthiibacteriota</taxon>
    </lineage>
</organism>
<keyword evidence="1" id="KW-1133">Transmembrane helix</keyword>
<accession>A0A1G2RET1</accession>